<accession>A0A174HWC4</accession>
<dbReference type="RefSeq" id="WP_055277858.1">
    <property type="nucleotide sequence ID" value="NZ_CYZV01000051.1"/>
</dbReference>
<dbReference type="InterPro" id="IPR004474">
    <property type="entry name" value="LytR_CpsA_psr"/>
</dbReference>
<evidence type="ECO:0000256" key="1">
    <source>
        <dbReference type="ARBA" id="ARBA00006068"/>
    </source>
</evidence>
<dbReference type="Gene3D" id="3.40.630.190">
    <property type="entry name" value="LCP protein"/>
    <property type="match status" value="1"/>
</dbReference>
<dbReference type="AlphaFoldDB" id="A0A174HWC4"/>
<dbReference type="NCBIfam" id="TIGR00350">
    <property type="entry name" value="lytR_cpsA_psr"/>
    <property type="match status" value="1"/>
</dbReference>
<keyword evidence="2" id="KW-0472">Membrane</keyword>
<proteinExistence type="inferred from homology"/>
<dbReference type="InterPro" id="IPR050922">
    <property type="entry name" value="LytR/CpsA/Psr_CW_biosynth"/>
</dbReference>
<dbReference type="PANTHER" id="PTHR33392:SF6">
    <property type="entry name" value="POLYISOPRENYL-TEICHOIC ACID--PEPTIDOGLYCAN TEICHOIC ACID TRANSFERASE TAGU"/>
    <property type="match status" value="1"/>
</dbReference>
<evidence type="ECO:0000313" key="4">
    <source>
        <dbReference type="EMBL" id="CUO77926.1"/>
    </source>
</evidence>
<evidence type="ECO:0000256" key="2">
    <source>
        <dbReference type="SAM" id="Phobius"/>
    </source>
</evidence>
<comment type="similarity">
    <text evidence="1">Belongs to the LytR/CpsA/Psr (LCP) family.</text>
</comment>
<gene>
    <name evidence="4" type="primary">brpA_2</name>
    <name evidence="4" type="ORF">ERS852470_03345</name>
</gene>
<feature type="transmembrane region" description="Helical" evidence="2">
    <location>
        <begin position="9"/>
        <end position="32"/>
    </location>
</feature>
<dbReference type="EMBL" id="CYZV01000051">
    <property type="protein sequence ID" value="CUO77926.1"/>
    <property type="molecule type" value="Genomic_DNA"/>
</dbReference>
<evidence type="ECO:0000259" key="3">
    <source>
        <dbReference type="Pfam" id="PF03816"/>
    </source>
</evidence>
<dbReference type="Pfam" id="PF03816">
    <property type="entry name" value="LytR_cpsA_psr"/>
    <property type="match status" value="1"/>
</dbReference>
<organism evidence="4 5">
    <name type="scientific">Clostridium disporicum</name>
    <dbReference type="NCBI Taxonomy" id="84024"/>
    <lineage>
        <taxon>Bacteria</taxon>
        <taxon>Bacillati</taxon>
        <taxon>Bacillota</taxon>
        <taxon>Clostridia</taxon>
        <taxon>Eubacteriales</taxon>
        <taxon>Clostridiaceae</taxon>
        <taxon>Clostridium</taxon>
    </lineage>
</organism>
<feature type="domain" description="Cell envelope-related transcriptional attenuator" evidence="3">
    <location>
        <begin position="83"/>
        <end position="240"/>
    </location>
</feature>
<dbReference type="Proteomes" id="UP000095558">
    <property type="component" value="Unassembled WGS sequence"/>
</dbReference>
<keyword evidence="2" id="KW-1133">Transmembrane helix</keyword>
<reference evidence="4 5" key="1">
    <citation type="submission" date="2015-09" db="EMBL/GenBank/DDBJ databases">
        <authorList>
            <consortium name="Pathogen Informatics"/>
        </authorList>
    </citation>
    <scope>NUCLEOTIDE SEQUENCE [LARGE SCALE GENOMIC DNA]</scope>
    <source>
        <strain evidence="4 5">2789STDY5834855</strain>
    </source>
</reference>
<evidence type="ECO:0000313" key="5">
    <source>
        <dbReference type="Proteomes" id="UP000095558"/>
    </source>
</evidence>
<sequence length="326" mass="36391">MKKNKSKKIVLWILAIILVVVLGAVGGAFIYANSLFNKMEKVEIDKDNVGITEEVQEKLSVYDDKVTNIALFGIDAGEDGIGRSDSIMIATIDTHNKKLKLTSIMRDSYVNIDGHGLDKINHAYAFGKSQLAIKTLNENFDLNIEDFVAVNFSSLPKIIDKIGGIELDIDSEELKYINGYISDINSVNGTNSPGITTTGLQHVDGTQAMGYCRIRYTSGGDYKRTERHREVLTKIFEKILSMSPTSYPSLLNDLLPMVSTSLDVGEIMDLGNKVLSIGNTSLEQERFPRDGYCEGQMINGVYYLVFDKEATVNQLHDYIFEDKKTW</sequence>
<dbReference type="PANTHER" id="PTHR33392">
    <property type="entry name" value="POLYISOPRENYL-TEICHOIC ACID--PEPTIDOGLYCAN TEICHOIC ACID TRANSFERASE TAGU"/>
    <property type="match status" value="1"/>
</dbReference>
<keyword evidence="2" id="KW-0812">Transmembrane</keyword>
<protein>
    <submittedName>
        <fullName evidence="4">Cell envelope-related function transcriptional attenuator</fullName>
    </submittedName>
</protein>
<name>A0A174HWC4_9CLOT</name>
<dbReference type="OrthoDB" id="9782542at2"/>